<dbReference type="InterPro" id="IPR034144">
    <property type="entry name" value="TOPRIM_TopoIII"/>
</dbReference>
<sequence>MVAEKPSIALSIASVLSHGQMSTRKASTDVHEFEGMFLGFHVHFKVTSVIGHVFSVDFPEKYQNWTTTDPLDLFQAPIQKTEANPKAHIRRHLSQEARGYGNLVLWLDCDREGENICFEVMDCIGNSNETRRRIYRARFSSVTEKDILKAMDNLVEPNKDEALAVDARQEIDLKVGVHLHDYYLYTVSLPVP</sequence>
<keyword evidence="1" id="KW-0238">DNA-binding</keyword>
<dbReference type="CDD" id="cd03362">
    <property type="entry name" value="TOPRIM_TopoIA_TopoIII"/>
    <property type="match status" value="1"/>
</dbReference>
<dbReference type="PANTHER" id="PTHR11390">
    <property type="entry name" value="PROKARYOTIC DNA TOPOISOMERASE"/>
    <property type="match status" value="1"/>
</dbReference>
<dbReference type="GO" id="GO:0006265">
    <property type="term" value="P:DNA topological change"/>
    <property type="evidence" value="ECO:0007669"/>
    <property type="project" value="InterPro"/>
</dbReference>
<dbReference type="InterPro" id="IPR000380">
    <property type="entry name" value="Topo_IA"/>
</dbReference>
<dbReference type="SMART" id="SM00436">
    <property type="entry name" value="TOP1Bc"/>
    <property type="match status" value="1"/>
</dbReference>
<evidence type="ECO:0000259" key="2">
    <source>
        <dbReference type="PROSITE" id="PS50880"/>
    </source>
</evidence>
<dbReference type="GO" id="GO:0003677">
    <property type="term" value="F:DNA binding"/>
    <property type="evidence" value="ECO:0007669"/>
    <property type="project" value="UniProtKB-KW"/>
</dbReference>
<dbReference type="PANTHER" id="PTHR11390:SF20">
    <property type="entry name" value="DNA TOPOISOMERASE 3-BETA-1"/>
    <property type="match status" value="1"/>
</dbReference>
<keyword evidence="4" id="KW-1185">Reference proteome</keyword>
<keyword evidence="1" id="KW-0799">Topoisomerase</keyword>
<dbReference type="Pfam" id="PF01751">
    <property type="entry name" value="Toprim"/>
    <property type="match status" value="1"/>
</dbReference>
<dbReference type="GO" id="GO:0006281">
    <property type="term" value="P:DNA repair"/>
    <property type="evidence" value="ECO:0007669"/>
    <property type="project" value="TreeGrafter"/>
</dbReference>
<gene>
    <name evidence="3" type="ORF">Pyn_34973</name>
</gene>
<dbReference type="InterPro" id="IPR003601">
    <property type="entry name" value="Topo_IA_2"/>
</dbReference>
<organism evidence="3 4">
    <name type="scientific">Prunus yedoensis var. nudiflora</name>
    <dbReference type="NCBI Taxonomy" id="2094558"/>
    <lineage>
        <taxon>Eukaryota</taxon>
        <taxon>Viridiplantae</taxon>
        <taxon>Streptophyta</taxon>
        <taxon>Embryophyta</taxon>
        <taxon>Tracheophyta</taxon>
        <taxon>Spermatophyta</taxon>
        <taxon>Magnoliopsida</taxon>
        <taxon>eudicotyledons</taxon>
        <taxon>Gunneridae</taxon>
        <taxon>Pentapetalae</taxon>
        <taxon>rosids</taxon>
        <taxon>fabids</taxon>
        <taxon>Rosales</taxon>
        <taxon>Rosaceae</taxon>
        <taxon>Amygdaloideae</taxon>
        <taxon>Amygdaleae</taxon>
        <taxon>Prunus</taxon>
    </lineage>
</organism>
<dbReference type="SUPFAM" id="SSF56712">
    <property type="entry name" value="Prokaryotic type I DNA topoisomerase"/>
    <property type="match status" value="1"/>
</dbReference>
<name>A0A314UMI6_PRUYE</name>
<comment type="catalytic activity">
    <reaction evidence="1">
        <text>ATP-independent breakage of single-stranded DNA, followed by passage and rejoining.</text>
        <dbReference type="EC" id="5.6.2.1"/>
    </reaction>
</comment>
<proteinExistence type="inferred from homology"/>
<dbReference type="InterPro" id="IPR023405">
    <property type="entry name" value="Topo_IA_core_domain"/>
</dbReference>
<keyword evidence="1 3" id="KW-0413">Isomerase</keyword>
<comment type="function">
    <text evidence="1">Introduces a single-strand break via transesterification at a target site in duplex DNA. Releases the supercoiling and torsional tension of DNA introduced during the DNA replication and transcription by transiently cleaving and rejoining one strand of the DNA duplex. The scissile phosphodiester is attacked by the catalytic tyrosine of the enzyme, resulting in the formation of a DNA-(5'-phosphotyrosyl)-enzyme intermediate and the expulsion of a 3'-OH DNA strand.</text>
</comment>
<dbReference type="GO" id="GO:0006310">
    <property type="term" value="P:DNA recombination"/>
    <property type="evidence" value="ECO:0007669"/>
    <property type="project" value="TreeGrafter"/>
</dbReference>
<accession>A0A314UMI6</accession>
<dbReference type="Gene3D" id="3.40.50.140">
    <property type="match status" value="1"/>
</dbReference>
<evidence type="ECO:0000256" key="1">
    <source>
        <dbReference type="RuleBase" id="RU362092"/>
    </source>
</evidence>
<dbReference type="FunFam" id="3.40.50.140:FF:000002">
    <property type="entry name" value="DNA topoisomerase"/>
    <property type="match status" value="1"/>
</dbReference>
<dbReference type="STRING" id="2094558.A0A314UMI6"/>
<evidence type="ECO:0000313" key="4">
    <source>
        <dbReference type="Proteomes" id="UP000250321"/>
    </source>
</evidence>
<comment type="similarity">
    <text evidence="1">Belongs to the type IA topoisomerase family.</text>
</comment>
<protein>
    <recommendedName>
        <fullName evidence="1">DNA topoisomerase</fullName>
        <ecNumber evidence="1">5.6.2.1</ecNumber>
    </recommendedName>
</protein>
<dbReference type="AlphaFoldDB" id="A0A314UMI6"/>
<dbReference type="PROSITE" id="PS50880">
    <property type="entry name" value="TOPRIM"/>
    <property type="match status" value="1"/>
</dbReference>
<dbReference type="EMBL" id="PJQY01003384">
    <property type="protein sequence ID" value="PQM37872.1"/>
    <property type="molecule type" value="Genomic_DNA"/>
</dbReference>
<dbReference type="GO" id="GO:0003917">
    <property type="term" value="F:DNA topoisomerase type I (single strand cut, ATP-independent) activity"/>
    <property type="evidence" value="ECO:0007669"/>
    <property type="project" value="UniProtKB-EC"/>
</dbReference>
<dbReference type="InterPro" id="IPR006171">
    <property type="entry name" value="TOPRIM_dom"/>
</dbReference>
<dbReference type="Proteomes" id="UP000250321">
    <property type="component" value="Unassembled WGS sequence"/>
</dbReference>
<dbReference type="EC" id="5.6.2.1" evidence="1"/>
<dbReference type="GO" id="GO:0005634">
    <property type="term" value="C:nucleus"/>
    <property type="evidence" value="ECO:0007669"/>
    <property type="project" value="TreeGrafter"/>
</dbReference>
<evidence type="ECO:0000313" key="3">
    <source>
        <dbReference type="EMBL" id="PQM37872.1"/>
    </source>
</evidence>
<feature type="domain" description="Toprim" evidence="2">
    <location>
        <begin position="1"/>
        <end position="139"/>
    </location>
</feature>
<reference evidence="3 4" key="1">
    <citation type="submission" date="2018-02" db="EMBL/GenBank/DDBJ databases">
        <title>Draft genome of wild Prunus yedoensis var. nudiflora.</title>
        <authorList>
            <person name="Baek S."/>
            <person name="Kim J.-H."/>
            <person name="Choi K."/>
            <person name="Kim G.-B."/>
            <person name="Cho A."/>
            <person name="Jang H."/>
            <person name="Shin C.-H."/>
            <person name="Yu H.-J."/>
            <person name="Mun J.-H."/>
        </authorList>
    </citation>
    <scope>NUCLEOTIDE SEQUENCE [LARGE SCALE GENOMIC DNA]</scope>
    <source>
        <strain evidence="4">cv. Jeju island</strain>
        <tissue evidence="3">Leaf</tissue>
    </source>
</reference>
<comment type="caution">
    <text evidence="3">The sequence shown here is derived from an EMBL/GenBank/DDBJ whole genome shotgun (WGS) entry which is preliminary data.</text>
</comment>
<dbReference type="OrthoDB" id="430051at2759"/>
<dbReference type="SMART" id="SM00493">
    <property type="entry name" value="TOPRIM"/>
    <property type="match status" value="1"/>
</dbReference>